<dbReference type="VEuPathDB" id="VectorBase:ASTEI03131"/>
<feature type="domain" description="Exocyst complex component EXOC2/Sec5 N-terminal" evidence="9">
    <location>
        <begin position="126"/>
        <end position="877"/>
    </location>
</feature>
<evidence type="ECO:0000256" key="6">
    <source>
        <dbReference type="ARBA" id="ARBA00022927"/>
    </source>
</evidence>
<evidence type="ECO:0000256" key="1">
    <source>
        <dbReference type="ARBA" id="ARBA00002660"/>
    </source>
</evidence>
<dbReference type="PANTHER" id="PTHR13043">
    <property type="entry name" value="EXOCYST COMPLEX COMPONENT SEC5"/>
    <property type="match status" value="1"/>
</dbReference>
<dbReference type="EnsemblMetazoa" id="ASTEI03131-RA">
    <property type="protein sequence ID" value="ASTEI03131-PA"/>
    <property type="gene ID" value="ASTEI03131"/>
</dbReference>
<keyword evidence="4" id="KW-0813">Transport</keyword>
<dbReference type="InterPro" id="IPR039481">
    <property type="entry name" value="EXOC2/Sec5_N_dom"/>
</dbReference>
<dbReference type="SUPFAM" id="SSF53187">
    <property type="entry name" value="Zn-dependent exopeptidases"/>
    <property type="match status" value="1"/>
</dbReference>
<dbReference type="InterPro" id="IPR002909">
    <property type="entry name" value="IPT_dom"/>
</dbReference>
<evidence type="ECO:0000313" key="10">
    <source>
        <dbReference type="EnsemblMetazoa" id="ASTEI03131-PA"/>
    </source>
</evidence>
<dbReference type="GO" id="GO:0048731">
    <property type="term" value="P:system development"/>
    <property type="evidence" value="ECO:0007669"/>
    <property type="project" value="UniProtKB-ARBA"/>
</dbReference>
<evidence type="ECO:0000256" key="7">
    <source>
        <dbReference type="ARBA" id="ARBA00029715"/>
    </source>
</evidence>
<dbReference type="Gene3D" id="3.40.630.10">
    <property type="entry name" value="Zn peptidases"/>
    <property type="match status" value="1"/>
</dbReference>
<evidence type="ECO:0000313" key="11">
    <source>
        <dbReference type="Proteomes" id="UP000076408"/>
    </source>
</evidence>
<keyword evidence="5" id="KW-0268">Exocytosis</keyword>
<reference evidence="10" key="2">
    <citation type="submission" date="2020-05" db="UniProtKB">
        <authorList>
            <consortium name="EnsemblMetazoa"/>
        </authorList>
    </citation>
    <scope>IDENTIFICATION</scope>
    <source>
        <strain evidence="10">Indian</strain>
    </source>
</reference>
<dbReference type="InterPro" id="IPR013783">
    <property type="entry name" value="Ig-like_fold"/>
</dbReference>
<dbReference type="Gene3D" id="2.60.40.10">
    <property type="entry name" value="Immunoglobulins"/>
    <property type="match status" value="1"/>
</dbReference>
<dbReference type="CDD" id="cd00603">
    <property type="entry name" value="IPT_PCSR"/>
    <property type="match status" value="1"/>
</dbReference>
<dbReference type="OMA" id="FIVHKHP"/>
<organism evidence="10 11">
    <name type="scientific">Anopheles stephensi</name>
    <name type="common">Indo-Pakistan malaria mosquito</name>
    <dbReference type="NCBI Taxonomy" id="30069"/>
    <lineage>
        <taxon>Eukaryota</taxon>
        <taxon>Metazoa</taxon>
        <taxon>Ecdysozoa</taxon>
        <taxon>Arthropoda</taxon>
        <taxon>Hexapoda</taxon>
        <taxon>Insecta</taxon>
        <taxon>Pterygota</taxon>
        <taxon>Neoptera</taxon>
        <taxon>Endopterygota</taxon>
        <taxon>Diptera</taxon>
        <taxon>Nematocera</taxon>
        <taxon>Culicoidea</taxon>
        <taxon>Culicidae</taxon>
        <taxon>Anophelinae</taxon>
        <taxon>Anopheles</taxon>
    </lineage>
</organism>
<evidence type="ECO:0000256" key="5">
    <source>
        <dbReference type="ARBA" id="ARBA00022483"/>
    </source>
</evidence>
<proteinExistence type="inferred from homology"/>
<sequence>MVKSPVVTGISPKEGPPGTRVTIRGEFLGNKTTDLIGLTICGCDCLLSAEWKSDKKIIARTGAAKGKGDIIVTTRGGGTGSCTVQFRAYYETIGPMKESAVWIEESTMQSLAWGRRSLAPTGYTQEDPLGLSNEGNEKKFPEDLRDLFPDGSGDLSQENFTPGWFLLENHHATSFEDLKAGLSYLRRRVESQKEGQLSFLKSNAGSVIDQLDTLMTLRDRITQDNKVHGKEPVRQLDATIRGSIDASHELFKDVLVRKEKADATRAALSAMSRHKFLFCLPNTVEKAALKNEFDIVVNDYARVKNLFGKTEVPIFRKVLEEVDIKILAIRQQLHGKVREMPQGVEQQKKMIKALISLEAQQAGTTVAGKLKIEDPAWDAIEARAKHLEETFLKAYEQYAGKESHGSESKSRADPAVTPVRVQFCEEMTEIAASQFPDLWRLGQAHFNGELRGAAPPKPGNFKRIILTAIEQFCSYLRSALLATSSAHRSLVAAVSAVKGMPAWPSASPSLNFLITWLPHCLRYVRVSYATLIRLDLPNEALDIVLKFIDELRLYCMSTILKKANERVKKLHEKEQWELSVTEFAGATSLPAKLEEILVEAVDDAQVACLTPEVREGTLLEPQSDGQRELSKRFQEILTSFCTVIETLALQRSDEDPQQAPMLSQLIGFPAALLQQQMSTGDKREWVNPAITWEQRLLCCLSNCIYCNRIFFPKLGNLFTRHSFPVPTLAIENSRSTINGIFASLLEMYVEHKSDPLVGTIEPSMYLGSFQWDQVGPSEKLSPYAHECLDNLVSVYSEIFAISPSLLRPILEPIVQTVAEELARLMTCVQKFNVNGALQATVDINVIRDAVRVYSNETAKSFFVEALDAIPSVPETKNGGSVGVLHLISSKEDIDFIVHKHPSPPYAPIILPALYTRENILRLRDEAGPYVSVLVLMNNASGLEQFSQESRCPNQYSGLASMLKQIADDQRCSVDRAEDSWNPWGSGLLLEDFPFPIFYVAGVSEMEKLLDCYERFNAHDLDHQHQRSLCAIEVKAFMSAAVSTDICMRRSNTYNSLIPATKFCDPLQGKNVYATLFPRPVVPEEQRVEGPERILLVSTRTDTTTMFDGVGLGAMDSVVPFAVLVSVAHFLSKALPNNDRNVLFLFFNGESYDYIGSQRFVYDLQTGAFPSRSTQTKPISMDNIELMIDLGSLDNLTDLHVYHAAPQPMATKVAELLRKINQSFGFGIQSGQPVLTSNLPPVSAHSFLRENITFPAVIVASKPGNRYYHSIYDDQENLHYRYRNLSRRYDFTQLEDLDLGDRSDLYGKDSIQMRIRNASTLIGMSIYELLVGRAYDQRNGTSSVLIDEFLHCFLESADCPLFRATVKPDSPHVYPAPPSRYISVHTTLTADATGWTYRVLGLLLGQKVENVTKADCAAMHLPYQWMAGYDGAGECRRTTQNMSLALSPAFTNDTYDFSSYRYSTWTESTWSEMSARIFLRPSPAHETLTLSIGIVVMVISFVLVFLINSRSDVLFNQGSTSTIPQHNVEAVRANPDSGLYLDRKYWPASQYFMLFVVTIFTP</sequence>
<evidence type="ECO:0000256" key="4">
    <source>
        <dbReference type="ARBA" id="ARBA00022448"/>
    </source>
</evidence>
<comment type="function">
    <text evidence="1">Component of the exocyst complex involved in the docking of exocytic vesicles with fusion sites on the plasma membrane.</text>
</comment>
<dbReference type="GO" id="GO:0000145">
    <property type="term" value="C:exocyst"/>
    <property type="evidence" value="ECO:0007669"/>
    <property type="project" value="InterPro"/>
</dbReference>
<evidence type="ECO:0000256" key="2">
    <source>
        <dbReference type="ARBA" id="ARBA00010578"/>
    </source>
</evidence>
<dbReference type="FunFam" id="2.60.40.10:FF:000196">
    <property type="entry name" value="Exocyst complex component 2"/>
    <property type="match status" value="1"/>
</dbReference>
<dbReference type="Proteomes" id="UP000076408">
    <property type="component" value="Unassembled WGS sequence"/>
</dbReference>
<evidence type="ECO:0000256" key="3">
    <source>
        <dbReference type="ARBA" id="ARBA00017526"/>
    </source>
</evidence>
<protein>
    <recommendedName>
        <fullName evidence="3">Exocyst complex component 2</fullName>
    </recommendedName>
    <alternativeName>
        <fullName evidence="7">Exocyst complex component Sec5</fullName>
    </alternativeName>
</protein>
<dbReference type="VEuPathDB" id="VectorBase:ASTE016281"/>
<dbReference type="Pfam" id="PF01833">
    <property type="entry name" value="TIG"/>
    <property type="match status" value="1"/>
</dbReference>
<reference evidence="11" key="1">
    <citation type="journal article" date="2014" name="Genome Biol.">
        <title>Genome analysis of a major urban malaria vector mosquito, Anopheles stephensi.</title>
        <authorList>
            <person name="Jiang X."/>
            <person name="Peery A."/>
            <person name="Hall A.B."/>
            <person name="Sharma A."/>
            <person name="Chen X.G."/>
            <person name="Waterhouse R.M."/>
            <person name="Komissarov A."/>
            <person name="Riehle M.M."/>
            <person name="Shouche Y."/>
            <person name="Sharakhova M.V."/>
            <person name="Lawson D."/>
            <person name="Pakpour N."/>
            <person name="Arensburger P."/>
            <person name="Davidson V.L."/>
            <person name="Eiglmeier K."/>
            <person name="Emrich S."/>
            <person name="George P."/>
            <person name="Kennedy R.C."/>
            <person name="Mane S.P."/>
            <person name="Maslen G."/>
            <person name="Oringanje C."/>
            <person name="Qi Y."/>
            <person name="Settlage R."/>
            <person name="Tojo M."/>
            <person name="Tubio J.M."/>
            <person name="Unger M.F."/>
            <person name="Wang B."/>
            <person name="Vernick K.D."/>
            <person name="Ribeiro J.M."/>
            <person name="James A.A."/>
            <person name="Michel K."/>
            <person name="Riehle M.A."/>
            <person name="Luckhart S."/>
            <person name="Sharakhov I.V."/>
            <person name="Tu Z."/>
        </authorList>
    </citation>
    <scope>NUCLEOTIDE SEQUENCE [LARGE SCALE GENOMIC DNA]</scope>
    <source>
        <strain evidence="11">Indian</strain>
    </source>
</reference>
<dbReference type="CDD" id="cd03881">
    <property type="entry name" value="M28_Nicastrin"/>
    <property type="match status" value="1"/>
</dbReference>
<name>A0A182Y3U6_ANOST</name>
<keyword evidence="6" id="KW-0653">Protein transport</keyword>
<dbReference type="InterPro" id="IPR029175">
    <property type="entry name" value="EXOC2/Sec5"/>
</dbReference>
<keyword evidence="11" id="KW-1185">Reference proteome</keyword>
<dbReference type="SUPFAM" id="SSF81296">
    <property type="entry name" value="E set domains"/>
    <property type="match status" value="1"/>
</dbReference>
<dbReference type="PANTHER" id="PTHR13043:SF1">
    <property type="entry name" value="EXOCYST COMPLEX COMPONENT 2"/>
    <property type="match status" value="1"/>
</dbReference>
<dbReference type="FunFam" id="3.40.630.10:FF:000127">
    <property type="entry name" value="Nicastrin, isoform E"/>
    <property type="match status" value="1"/>
</dbReference>
<dbReference type="GO" id="GO:0015031">
    <property type="term" value="P:protein transport"/>
    <property type="evidence" value="ECO:0007669"/>
    <property type="project" value="UniProtKB-KW"/>
</dbReference>
<comment type="similarity">
    <text evidence="2">Belongs to the SEC5 family.</text>
</comment>
<dbReference type="Pfam" id="PF15469">
    <property type="entry name" value="Sec5"/>
    <property type="match status" value="1"/>
</dbReference>
<dbReference type="GO" id="GO:0006893">
    <property type="term" value="P:Golgi to plasma membrane transport"/>
    <property type="evidence" value="ECO:0007669"/>
    <property type="project" value="InterPro"/>
</dbReference>
<dbReference type="InterPro" id="IPR014756">
    <property type="entry name" value="Ig_E-set"/>
</dbReference>
<dbReference type="VEuPathDB" id="VectorBase:ASTEI20_039460"/>
<dbReference type="STRING" id="30069.A0A182Y3U6"/>
<evidence type="ECO:0000259" key="9">
    <source>
        <dbReference type="Pfam" id="PF15469"/>
    </source>
</evidence>
<dbReference type="GO" id="GO:0006887">
    <property type="term" value="P:exocytosis"/>
    <property type="evidence" value="ECO:0007669"/>
    <property type="project" value="UniProtKB-KW"/>
</dbReference>
<evidence type="ECO:0000259" key="8">
    <source>
        <dbReference type="Pfam" id="PF01833"/>
    </source>
</evidence>
<feature type="domain" description="IPT/TIG" evidence="8">
    <location>
        <begin position="5"/>
        <end position="86"/>
    </location>
</feature>
<dbReference type="Pfam" id="PF05450">
    <property type="entry name" value="Nicastrin"/>
    <property type="match status" value="1"/>
</dbReference>
<dbReference type="GO" id="GO:0048468">
    <property type="term" value="P:cell development"/>
    <property type="evidence" value="ECO:0007669"/>
    <property type="project" value="UniProtKB-ARBA"/>
</dbReference>
<accession>A0A182Y3U6</accession>